<dbReference type="Gene3D" id="1.10.10.10">
    <property type="entry name" value="Winged helix-like DNA-binding domain superfamily/Winged helix DNA-binding domain"/>
    <property type="match status" value="1"/>
</dbReference>
<dbReference type="CDD" id="cd00090">
    <property type="entry name" value="HTH_ARSR"/>
    <property type="match status" value="1"/>
</dbReference>
<dbReference type="InterPro" id="IPR036390">
    <property type="entry name" value="WH_DNA-bd_sf"/>
</dbReference>
<keyword evidence="2" id="KW-0238">DNA-binding</keyword>
<proteinExistence type="predicted"/>
<comment type="caution">
    <text evidence="5">The sequence shown here is derived from an EMBL/GenBank/DDBJ whole genome shotgun (WGS) entry which is preliminary data.</text>
</comment>
<dbReference type="SUPFAM" id="SSF46785">
    <property type="entry name" value="Winged helix' DNA-binding domain"/>
    <property type="match status" value="1"/>
</dbReference>
<dbReference type="InterPro" id="IPR011008">
    <property type="entry name" value="Dimeric_a/b-barrel"/>
</dbReference>
<keyword evidence="1" id="KW-0805">Transcription regulation</keyword>
<evidence type="ECO:0000256" key="1">
    <source>
        <dbReference type="ARBA" id="ARBA00023015"/>
    </source>
</evidence>
<dbReference type="Gene3D" id="3.30.70.920">
    <property type="match status" value="1"/>
</dbReference>
<evidence type="ECO:0000259" key="4">
    <source>
        <dbReference type="PROSITE" id="PS50956"/>
    </source>
</evidence>
<accession>A0ABS0ULL8</accession>
<evidence type="ECO:0000256" key="2">
    <source>
        <dbReference type="ARBA" id="ARBA00023125"/>
    </source>
</evidence>
<dbReference type="PANTHER" id="PTHR30154">
    <property type="entry name" value="LEUCINE-RESPONSIVE REGULATORY PROTEIN"/>
    <property type="match status" value="1"/>
</dbReference>
<dbReference type="PROSITE" id="PS50956">
    <property type="entry name" value="HTH_ASNC_2"/>
    <property type="match status" value="1"/>
</dbReference>
<dbReference type="SUPFAM" id="SSF54909">
    <property type="entry name" value="Dimeric alpha+beta barrel"/>
    <property type="match status" value="1"/>
</dbReference>
<feature type="domain" description="HTH asnC-type" evidence="4">
    <location>
        <begin position="3"/>
        <end position="77"/>
    </location>
</feature>
<dbReference type="PRINTS" id="PR00033">
    <property type="entry name" value="HTHASNC"/>
</dbReference>
<organism evidence="5 6">
    <name type="scientific">Pseudomonas synxantha</name>
    <dbReference type="NCBI Taxonomy" id="47883"/>
    <lineage>
        <taxon>Bacteria</taxon>
        <taxon>Pseudomonadati</taxon>
        <taxon>Pseudomonadota</taxon>
        <taxon>Gammaproteobacteria</taxon>
        <taxon>Pseudomonadales</taxon>
        <taxon>Pseudomonadaceae</taxon>
        <taxon>Pseudomonas</taxon>
    </lineage>
</organism>
<dbReference type="Proteomes" id="UP000648914">
    <property type="component" value="Unassembled WGS sequence"/>
</dbReference>
<keyword evidence="6" id="KW-1185">Reference proteome</keyword>
<dbReference type="InterPro" id="IPR036388">
    <property type="entry name" value="WH-like_DNA-bd_sf"/>
</dbReference>
<evidence type="ECO:0000256" key="3">
    <source>
        <dbReference type="ARBA" id="ARBA00023163"/>
    </source>
</evidence>
<name>A0ABS0ULL8_9PSED</name>
<dbReference type="InterPro" id="IPR019887">
    <property type="entry name" value="Tscrpt_reg_AsnC/Lrp_C"/>
</dbReference>
<evidence type="ECO:0000313" key="6">
    <source>
        <dbReference type="Proteomes" id="UP000648914"/>
    </source>
</evidence>
<keyword evidence="3" id="KW-0804">Transcription</keyword>
<evidence type="ECO:0000313" key="5">
    <source>
        <dbReference type="EMBL" id="MBI6566214.1"/>
    </source>
</evidence>
<gene>
    <name evidence="5" type="ORF">YA0852_19180</name>
</gene>
<dbReference type="Pfam" id="PF13412">
    <property type="entry name" value="HTH_24"/>
    <property type="match status" value="1"/>
</dbReference>
<sequence length="152" mass="17279">MNIDAIDKRILRALQKDGRLQNVELAKKVGLSPSPCLRRVRLMEEAGVIEKYVALLNPAKVNAALTVFVRVWLTGQDEETVSRFTDVIRDVPEVLECHLMAGDCDFLLRVVSTDLQDYRKFQTKHLTRAEGVQSFKTEIPMQKIKLTSELPV</sequence>
<dbReference type="SMART" id="SM00344">
    <property type="entry name" value="HTH_ASNC"/>
    <property type="match status" value="1"/>
</dbReference>
<dbReference type="Pfam" id="PF01037">
    <property type="entry name" value="AsnC_trans_reg"/>
    <property type="match status" value="1"/>
</dbReference>
<dbReference type="RefSeq" id="WP_198721219.1">
    <property type="nucleotide sequence ID" value="NZ_JAEIKU010000167.1"/>
</dbReference>
<reference evidence="5 6" key="1">
    <citation type="submission" date="2020-12" db="EMBL/GenBank/DDBJ databases">
        <title>Comparative genomic insights into the epidemiology and virulence of plant pathogenic Pseudomonads from Turkey.</title>
        <authorList>
            <person name="Dillon M."/>
            <person name="Ruiz-Bedoya T."/>
            <person name="Bendalovic-Torma C."/>
            <person name="Guttman K.M."/>
            <person name="Kwak H."/>
            <person name="Middleton M.A."/>
            <person name="Wang P.W."/>
            <person name="Horuz S."/>
            <person name="Aysan Y."/>
            <person name="Guttman D.S."/>
        </authorList>
    </citation>
    <scope>NUCLEOTIDE SEQUENCE [LARGE SCALE GENOMIC DNA]</scope>
    <source>
        <strain evidence="5 6">S5_IA_2b</strain>
    </source>
</reference>
<dbReference type="PANTHER" id="PTHR30154:SF34">
    <property type="entry name" value="TRANSCRIPTIONAL REGULATOR AZLB"/>
    <property type="match status" value="1"/>
</dbReference>
<dbReference type="InterPro" id="IPR000485">
    <property type="entry name" value="AsnC-type_HTH_dom"/>
</dbReference>
<dbReference type="EMBL" id="JAEILG010000044">
    <property type="protein sequence ID" value="MBI6566214.1"/>
    <property type="molecule type" value="Genomic_DNA"/>
</dbReference>
<dbReference type="InterPro" id="IPR019888">
    <property type="entry name" value="Tscrpt_reg_AsnC-like"/>
</dbReference>
<dbReference type="InterPro" id="IPR011991">
    <property type="entry name" value="ArsR-like_HTH"/>
</dbReference>
<protein>
    <submittedName>
        <fullName evidence="5">Lrp/AsnC family transcriptional regulator</fullName>
    </submittedName>
</protein>